<comment type="caution">
    <text evidence="2">The sequence shown here is derived from an EMBL/GenBank/DDBJ whole genome shotgun (WGS) entry which is preliminary data.</text>
</comment>
<organism evidence="2 3">
    <name type="scientific">Amnibacterium setariae</name>
    <dbReference type="NCBI Taxonomy" id="2306585"/>
    <lineage>
        <taxon>Bacteria</taxon>
        <taxon>Bacillati</taxon>
        <taxon>Actinomycetota</taxon>
        <taxon>Actinomycetes</taxon>
        <taxon>Micrococcales</taxon>
        <taxon>Microbacteriaceae</taxon>
        <taxon>Amnibacterium</taxon>
    </lineage>
</organism>
<sequence>MIRVLPVLLLGALLLAGCGAEPGEPVGTAQPSERSSGSTVFAPAGIADAATLLAALRTAPEDRSQRYDRAAFGYGDGPFDPDGDGCWTRREVLVRDAVGPLRVGRGCRLTGTWRSVYDGRTTTDPDAFSLDHLVPLAEAWRSGADRWSRDRLVAYGNDVGYRWSLVAITASVNEDKGDRDPATWLPPQGRCTYAGAWVAVKTRWRLAVDPRERAALTALLRRCGPVRVAAPGAPDLAALLP</sequence>
<dbReference type="RefSeq" id="WP_119482212.1">
    <property type="nucleotide sequence ID" value="NZ_QXTG01000002.1"/>
</dbReference>
<reference evidence="3" key="1">
    <citation type="submission" date="2018-09" db="EMBL/GenBank/DDBJ databases">
        <authorList>
            <person name="Kim I."/>
        </authorList>
    </citation>
    <scope>NUCLEOTIDE SEQUENCE [LARGE SCALE GENOMIC DNA]</scope>
    <source>
        <strain evidence="3">DD4a</strain>
    </source>
</reference>
<dbReference type="GO" id="GO:0004519">
    <property type="term" value="F:endonuclease activity"/>
    <property type="evidence" value="ECO:0007669"/>
    <property type="project" value="UniProtKB-KW"/>
</dbReference>
<dbReference type="PROSITE" id="PS51257">
    <property type="entry name" value="PROKAR_LIPOPROTEIN"/>
    <property type="match status" value="1"/>
</dbReference>
<dbReference type="PANTHER" id="PTHR24094">
    <property type="entry name" value="SECRETED PROTEIN"/>
    <property type="match status" value="1"/>
</dbReference>
<dbReference type="EMBL" id="QXTG01000002">
    <property type="protein sequence ID" value="RIX27902.1"/>
    <property type="molecule type" value="Genomic_DNA"/>
</dbReference>
<gene>
    <name evidence="2" type="ORF">D1781_10265</name>
</gene>
<evidence type="ECO:0000313" key="3">
    <source>
        <dbReference type="Proteomes" id="UP000265742"/>
    </source>
</evidence>
<evidence type="ECO:0000256" key="1">
    <source>
        <dbReference type="SAM" id="SignalP"/>
    </source>
</evidence>
<accession>A0A3A1TUJ8</accession>
<feature type="chain" id="PRO_5039443353" evidence="1">
    <location>
        <begin position="21"/>
        <end position="241"/>
    </location>
</feature>
<keyword evidence="2" id="KW-0255">Endonuclease</keyword>
<keyword evidence="3" id="KW-1185">Reference proteome</keyword>
<proteinExistence type="predicted"/>
<keyword evidence="2" id="KW-0378">Hydrolase</keyword>
<protein>
    <submittedName>
        <fullName evidence="2">HNH endonuclease</fullName>
    </submittedName>
</protein>
<dbReference type="AlphaFoldDB" id="A0A3A1TUJ8"/>
<keyword evidence="2" id="KW-0540">Nuclease</keyword>
<dbReference type="OrthoDB" id="5196645at2"/>
<dbReference type="PANTHER" id="PTHR24094:SF15">
    <property type="entry name" value="AMP-DEPENDENT SYNTHETASE_LIGASE DOMAIN-CONTAINING PROTEIN-RELATED"/>
    <property type="match status" value="1"/>
</dbReference>
<name>A0A3A1TUJ8_9MICO</name>
<keyword evidence="1" id="KW-0732">Signal</keyword>
<evidence type="ECO:0000313" key="2">
    <source>
        <dbReference type="EMBL" id="RIX27902.1"/>
    </source>
</evidence>
<dbReference type="Proteomes" id="UP000265742">
    <property type="component" value="Unassembled WGS sequence"/>
</dbReference>
<feature type="signal peptide" evidence="1">
    <location>
        <begin position="1"/>
        <end position="20"/>
    </location>
</feature>